<dbReference type="AlphaFoldDB" id="A0AAN1NR98"/>
<dbReference type="EMBL" id="CP028349">
    <property type="protein sequence ID" value="AVV37902.1"/>
    <property type="molecule type" value="Genomic_DNA"/>
</dbReference>
<sequence>MKREHRLDSQAEQGLFASCLRDIDSAESVSMRLTTKSFPGSKVTQLFRLFQDLRSDLRSKQSVMCIGVFKAIFLTLPMREYVETHLQHFCDHQQG</sequence>
<proteinExistence type="predicted"/>
<accession>A0AAN1NR98</accession>
<gene>
    <name evidence="1" type="ORF">C9381_12185</name>
</gene>
<protein>
    <submittedName>
        <fullName evidence="1">Uncharacterized protein</fullName>
    </submittedName>
</protein>
<name>A0AAN1NR98_9GAMM</name>
<evidence type="ECO:0000313" key="1">
    <source>
        <dbReference type="EMBL" id="AVV37902.1"/>
    </source>
</evidence>
<dbReference type="Proteomes" id="UP000241538">
    <property type="component" value="Chromosome"/>
</dbReference>
<organism evidence="1 2">
    <name type="scientific">Pantoea vagans</name>
    <dbReference type="NCBI Taxonomy" id="470934"/>
    <lineage>
        <taxon>Bacteria</taxon>
        <taxon>Pseudomonadati</taxon>
        <taxon>Pseudomonadota</taxon>
        <taxon>Gammaproteobacteria</taxon>
        <taxon>Enterobacterales</taxon>
        <taxon>Erwiniaceae</taxon>
        <taxon>Pantoea</taxon>
    </lineage>
</organism>
<evidence type="ECO:0000313" key="2">
    <source>
        <dbReference type="Proteomes" id="UP000241538"/>
    </source>
</evidence>
<reference evidence="1 2" key="1">
    <citation type="journal article" date="2018" name="Int J Genomics">
        <title>Comparative Genomics Analysis of Plasmid pPV989-94 from a Clinical Isolate of Pantoea vagans PV989.</title>
        <authorList>
            <person name="Xu L."/>
            <person name="Yin M."/>
            <person name="Zhu T."/>
            <person name="Lu J."/>
            <person name="Bao Q."/>
        </authorList>
    </citation>
    <scope>NUCLEOTIDE SEQUENCE [LARGE SCALE GENOMIC DNA]</scope>
    <source>
        <strain evidence="1 2">PV989</strain>
    </source>
</reference>